<dbReference type="GO" id="GO:0030272">
    <property type="term" value="F:5-formyltetrahydrofolate cyclo-ligase activity"/>
    <property type="evidence" value="ECO:0007669"/>
    <property type="project" value="UniProtKB-EC"/>
</dbReference>
<keyword evidence="8" id="KW-1185">Reference proteome</keyword>
<dbReference type="EMBL" id="CP003985">
    <property type="protein sequence ID" value="AGF77653.1"/>
    <property type="molecule type" value="Genomic_DNA"/>
</dbReference>
<keyword evidence="6" id="KW-0472">Membrane</keyword>
<dbReference type="Proteomes" id="UP000011721">
    <property type="component" value="Chromosome"/>
</dbReference>
<accession>M1P2E2</accession>
<dbReference type="GO" id="GO:0035999">
    <property type="term" value="P:tetrahydrofolate interconversion"/>
    <property type="evidence" value="ECO:0007669"/>
    <property type="project" value="TreeGrafter"/>
</dbReference>
<dbReference type="InterPro" id="IPR002698">
    <property type="entry name" value="FTHF_cligase"/>
</dbReference>
<evidence type="ECO:0000256" key="5">
    <source>
        <dbReference type="RuleBase" id="RU361279"/>
    </source>
</evidence>
<evidence type="ECO:0000256" key="4">
    <source>
        <dbReference type="PIRSR" id="PIRSR006806-1"/>
    </source>
</evidence>
<dbReference type="PATRIC" id="fig|1167006.5.peg.1208"/>
<evidence type="ECO:0000256" key="6">
    <source>
        <dbReference type="SAM" id="Phobius"/>
    </source>
</evidence>
<dbReference type="eggNOG" id="COG0212">
    <property type="taxonomic scope" value="Bacteria"/>
</dbReference>
<keyword evidence="5" id="KW-0460">Magnesium</keyword>
<dbReference type="GO" id="GO:0005524">
    <property type="term" value="F:ATP binding"/>
    <property type="evidence" value="ECO:0007669"/>
    <property type="project" value="UniProtKB-KW"/>
</dbReference>
<dbReference type="RefSeq" id="WP_015403349.1">
    <property type="nucleotide sequence ID" value="NC_020304.1"/>
</dbReference>
<keyword evidence="5" id="KW-0479">Metal-binding</keyword>
<feature type="binding site" evidence="4">
    <location>
        <position position="49"/>
    </location>
    <ligand>
        <name>substrate</name>
    </ligand>
</feature>
<sequence length="193" mass="22082">MDLKILRKDTLLQRDMLSREEQRRRSMMIINRIIGMPFYKGAATVFVYVDFRSEVSTRPLITHMLQCGKKVLVPVTLVRERDLLAVSIKDPDTDLAPGYCSIPEPIVTIREKQMISPGTIDIIFLPGSVFDERGGRMGYGGGYYDRFVSQKAPQALRVGLSYELQMVKKAPLQDHDELLDYIITEKRTIRGSR</sequence>
<proteinExistence type="inferred from homology"/>
<protein>
    <recommendedName>
        <fullName evidence="5">5-formyltetrahydrofolate cyclo-ligase</fullName>
        <ecNumber evidence="5">6.3.3.2</ecNumber>
    </recommendedName>
</protein>
<dbReference type="NCBIfam" id="TIGR02727">
    <property type="entry name" value="MTHFS_bact"/>
    <property type="match status" value="1"/>
</dbReference>
<evidence type="ECO:0000256" key="1">
    <source>
        <dbReference type="ARBA" id="ARBA00010638"/>
    </source>
</evidence>
<comment type="cofactor">
    <cofactor evidence="5">
        <name>Mg(2+)</name>
        <dbReference type="ChEBI" id="CHEBI:18420"/>
    </cofactor>
</comment>
<evidence type="ECO:0000256" key="3">
    <source>
        <dbReference type="ARBA" id="ARBA00022840"/>
    </source>
</evidence>
<keyword evidence="6" id="KW-1133">Transmembrane helix</keyword>
<keyword evidence="6" id="KW-0812">Transmembrane</keyword>
<dbReference type="PIRSF" id="PIRSF006806">
    <property type="entry name" value="FTHF_cligase"/>
    <property type="match status" value="1"/>
</dbReference>
<keyword evidence="3 4" id="KW-0067">ATP-binding</keyword>
<feature type="binding site" evidence="4">
    <location>
        <position position="54"/>
    </location>
    <ligand>
        <name>substrate</name>
    </ligand>
</feature>
<reference evidence="8" key="1">
    <citation type="journal article" date="2013" name="Stand. Genomic Sci.">
        <title>Complete genome sequence of Desulfocapsa sulfexigens, a marine deltaproteobacterium specialized in disproportionating inorganic sulfur compounds.</title>
        <authorList>
            <person name="Finster K.W."/>
            <person name="Kjeldsen K.U."/>
            <person name="Kube M."/>
            <person name="Reinhardt R."/>
            <person name="Mussmann M."/>
            <person name="Amann R."/>
            <person name="Schreiber L."/>
        </authorList>
    </citation>
    <scope>NUCLEOTIDE SEQUENCE [LARGE SCALE GENOMIC DNA]</scope>
    <source>
        <strain evidence="8">DSM 10523 / SB164P1</strain>
    </source>
</reference>
<evidence type="ECO:0000313" key="7">
    <source>
        <dbReference type="EMBL" id="AGF77653.1"/>
    </source>
</evidence>
<dbReference type="KEGG" id="dsf:UWK_01081"/>
<comment type="catalytic activity">
    <reaction evidence="5">
        <text>(6S)-5-formyl-5,6,7,8-tetrahydrofolate + ATP = (6R)-5,10-methenyltetrahydrofolate + ADP + phosphate</text>
        <dbReference type="Rhea" id="RHEA:10488"/>
        <dbReference type="ChEBI" id="CHEBI:30616"/>
        <dbReference type="ChEBI" id="CHEBI:43474"/>
        <dbReference type="ChEBI" id="CHEBI:57455"/>
        <dbReference type="ChEBI" id="CHEBI:57457"/>
        <dbReference type="ChEBI" id="CHEBI:456216"/>
        <dbReference type="EC" id="6.3.3.2"/>
    </reaction>
</comment>
<dbReference type="HOGENOM" id="CLU_066245_2_2_7"/>
<dbReference type="AlphaFoldDB" id="M1P2E2"/>
<dbReference type="GO" id="GO:0046872">
    <property type="term" value="F:metal ion binding"/>
    <property type="evidence" value="ECO:0007669"/>
    <property type="project" value="UniProtKB-KW"/>
</dbReference>
<dbReference type="GO" id="GO:0009396">
    <property type="term" value="P:folic acid-containing compound biosynthetic process"/>
    <property type="evidence" value="ECO:0007669"/>
    <property type="project" value="TreeGrafter"/>
</dbReference>
<feature type="binding site" evidence="4">
    <location>
        <begin position="136"/>
        <end position="144"/>
    </location>
    <ligand>
        <name>ATP</name>
        <dbReference type="ChEBI" id="CHEBI:30616"/>
    </ligand>
</feature>
<keyword evidence="2 4" id="KW-0547">Nucleotide-binding</keyword>
<dbReference type="InterPro" id="IPR024185">
    <property type="entry name" value="FTHF_cligase-like_sf"/>
</dbReference>
<dbReference type="PANTHER" id="PTHR23407">
    <property type="entry name" value="ATPASE INHIBITOR/5-FORMYLTETRAHYDROFOLATE CYCLO-LIGASE"/>
    <property type="match status" value="1"/>
</dbReference>
<dbReference type="SUPFAM" id="SSF100950">
    <property type="entry name" value="NagB/RpiA/CoA transferase-like"/>
    <property type="match status" value="1"/>
</dbReference>
<dbReference type="Pfam" id="PF01812">
    <property type="entry name" value="5-FTHF_cyc-lig"/>
    <property type="match status" value="1"/>
</dbReference>
<dbReference type="InterPro" id="IPR037171">
    <property type="entry name" value="NagB/RpiA_transferase-like"/>
</dbReference>
<dbReference type="PANTHER" id="PTHR23407:SF1">
    <property type="entry name" value="5-FORMYLTETRAHYDROFOLATE CYCLO-LIGASE"/>
    <property type="match status" value="1"/>
</dbReference>
<comment type="similarity">
    <text evidence="1 5">Belongs to the 5-formyltetrahydrofolate cyclo-ligase family.</text>
</comment>
<name>M1P2E2_DESSD</name>
<dbReference type="STRING" id="1167006.UWK_01081"/>
<evidence type="ECO:0000256" key="2">
    <source>
        <dbReference type="ARBA" id="ARBA00022741"/>
    </source>
</evidence>
<dbReference type="EC" id="6.3.3.2" evidence="5"/>
<dbReference type="OrthoDB" id="9801938at2"/>
<organism evidence="7 8">
    <name type="scientific">Desulfocapsa sulfexigens (strain DSM 10523 / SB164P1)</name>
    <dbReference type="NCBI Taxonomy" id="1167006"/>
    <lineage>
        <taxon>Bacteria</taxon>
        <taxon>Pseudomonadati</taxon>
        <taxon>Thermodesulfobacteriota</taxon>
        <taxon>Desulfobulbia</taxon>
        <taxon>Desulfobulbales</taxon>
        <taxon>Desulfocapsaceae</taxon>
        <taxon>Desulfocapsa</taxon>
    </lineage>
</organism>
<dbReference type="Gene3D" id="3.40.50.10420">
    <property type="entry name" value="NagB/RpiA/CoA transferase-like"/>
    <property type="match status" value="1"/>
</dbReference>
<feature type="transmembrane region" description="Helical" evidence="6">
    <location>
        <begin position="29"/>
        <end position="49"/>
    </location>
</feature>
<gene>
    <name evidence="7" type="ordered locus">UWK_01081</name>
</gene>
<evidence type="ECO:0000313" key="8">
    <source>
        <dbReference type="Proteomes" id="UP000011721"/>
    </source>
</evidence>